<organism evidence="12 13">
    <name type="scientific">Spheniscus mendiculus</name>
    <name type="common">Galapagos penguin</name>
    <dbReference type="NCBI Taxonomy" id="156760"/>
    <lineage>
        <taxon>Eukaryota</taxon>
        <taxon>Metazoa</taxon>
        <taxon>Chordata</taxon>
        <taxon>Craniata</taxon>
        <taxon>Vertebrata</taxon>
        <taxon>Euteleostomi</taxon>
        <taxon>Archelosauria</taxon>
        <taxon>Archosauria</taxon>
        <taxon>Dinosauria</taxon>
        <taxon>Saurischia</taxon>
        <taxon>Theropoda</taxon>
        <taxon>Coelurosauria</taxon>
        <taxon>Aves</taxon>
        <taxon>Neognathae</taxon>
        <taxon>Neoaves</taxon>
        <taxon>Aequornithes</taxon>
        <taxon>Sphenisciformes</taxon>
        <taxon>Spheniscidae</taxon>
        <taxon>Spheniscus</taxon>
    </lineage>
</organism>
<evidence type="ECO:0000256" key="5">
    <source>
        <dbReference type="ARBA" id="ARBA00022525"/>
    </source>
</evidence>
<dbReference type="SUPFAM" id="SSF54117">
    <property type="entry name" value="Interleukin 8-like chemokines"/>
    <property type="match status" value="1"/>
</dbReference>
<dbReference type="Proteomes" id="UP000785099">
    <property type="component" value="Unassembled WGS sequence"/>
</dbReference>
<accession>A0A8J4IQG1</accession>
<keyword evidence="8" id="KW-0395">Inflammatory response</keyword>
<comment type="function">
    <text evidence="9">Chemokine, which displays chemotactic activity for T lymphocytes, preferentially Th2 cells, but not monocytes or granulocytes. Therefore plays an important role in a wide range of inflammatory and immunological processes. Acts by binding to CCR4 at T-cell surface. Mediates GM-CSF/CSF2-driven pain and inflammation. In the brain, required to maintain the typical, highly branched morphology of hippocampal microglia under homeostatic conditions. May be important for the appropriate adaptation of microglial morphology and synaptic plasticity to acute lipopolysaccharide (LPS)-induced neuroinflammation. Plays a role in wound healing, mainly by inducing fibroblast migration into the wound.</text>
</comment>
<evidence type="ECO:0000256" key="10">
    <source>
        <dbReference type="RuleBase" id="RU361150"/>
    </source>
</evidence>
<evidence type="ECO:0000313" key="13">
    <source>
        <dbReference type="Proteomes" id="UP000785099"/>
    </source>
</evidence>
<dbReference type="GO" id="GO:0006954">
    <property type="term" value="P:inflammatory response"/>
    <property type="evidence" value="ECO:0007669"/>
    <property type="project" value="UniProtKB-KW"/>
</dbReference>
<reference evidence="12 13" key="1">
    <citation type="journal article" date="2019" name="Gigascience">
        <title>High-coverage genomes to elucidate the evolution of penguins.</title>
        <authorList>
            <person name="Pan H."/>
            <person name="Cole T.L."/>
            <person name="Bi X."/>
            <person name="Fang M."/>
            <person name="Zhou C."/>
            <person name="Yang Z."/>
            <person name="Ksepka D.T."/>
            <person name="Hart T."/>
            <person name="Bouzat J.L."/>
            <person name="Argilla L.S."/>
            <person name="Bertelsen M.F."/>
            <person name="Boersma P.D."/>
            <person name="Bost C.A."/>
            <person name="Cherel Y."/>
            <person name="Dann P."/>
            <person name="Fiddaman S.R."/>
            <person name="Howard P."/>
            <person name="Labuschagne K."/>
            <person name="Mattern T."/>
            <person name="Miller G."/>
            <person name="Parker P."/>
            <person name="Phillips R.A."/>
            <person name="Quillfeldt P."/>
            <person name="Ryan P.G."/>
            <person name="Taylor H."/>
            <person name="Thompson D.R."/>
            <person name="Young M.J."/>
            <person name="Ellegaard M.R."/>
            <person name="Gilbert M.T.P."/>
            <person name="Sinding M.S."/>
            <person name="Pacheco G."/>
            <person name="Shepherd L.D."/>
            <person name="Tennyson A.J.D."/>
            <person name="Grosser S."/>
            <person name="Kay E."/>
            <person name="Nupen L.J."/>
            <person name="Ellenberg U."/>
            <person name="Houston D.M."/>
            <person name="Reeve A.H."/>
            <person name="Johnson K."/>
            <person name="Masello J.F."/>
            <person name="Stracke T."/>
            <person name="McKinlay B."/>
            <person name="Borboroglu P.G."/>
            <person name="Zhang D.X."/>
            <person name="Zhang G."/>
        </authorList>
    </citation>
    <scope>NUCLEOTIDE SEQUENCE [LARGE SCALE GENOMIC DNA]</scope>
    <source>
        <strain evidence="12">GAPE 212</strain>
    </source>
</reference>
<feature type="domain" description="Chemokine interleukin-8-like" evidence="11">
    <location>
        <begin position="6"/>
        <end position="64"/>
    </location>
</feature>
<dbReference type="InterPro" id="IPR036048">
    <property type="entry name" value="Interleukin_8-like_sf"/>
</dbReference>
<gene>
    <name evidence="12" type="primary">CCL5_2</name>
    <name evidence="12" type="ORF">FQV24_0012967</name>
</gene>
<keyword evidence="13" id="KW-1185">Reference proteome</keyword>
<evidence type="ECO:0000256" key="6">
    <source>
        <dbReference type="ARBA" id="ARBA00022729"/>
    </source>
</evidence>
<evidence type="ECO:0000256" key="9">
    <source>
        <dbReference type="ARBA" id="ARBA00046039"/>
    </source>
</evidence>
<dbReference type="InterPro" id="IPR000827">
    <property type="entry name" value="Chemokine_CC_CS"/>
</dbReference>
<feature type="non-terminal residue" evidence="12">
    <location>
        <position position="72"/>
    </location>
</feature>
<dbReference type="Gene3D" id="2.40.50.40">
    <property type="match status" value="1"/>
</dbReference>
<comment type="similarity">
    <text evidence="2 10">Belongs to the intercrine beta (chemokine CC) family.</text>
</comment>
<evidence type="ECO:0000256" key="4">
    <source>
        <dbReference type="ARBA" id="ARBA00022514"/>
    </source>
</evidence>
<evidence type="ECO:0000256" key="2">
    <source>
        <dbReference type="ARBA" id="ARBA00010868"/>
    </source>
</evidence>
<evidence type="ECO:0000256" key="8">
    <source>
        <dbReference type="ARBA" id="ARBA00023198"/>
    </source>
</evidence>
<dbReference type="PANTHER" id="PTHR12015">
    <property type="entry name" value="SMALL INDUCIBLE CYTOKINE A"/>
    <property type="match status" value="1"/>
</dbReference>
<evidence type="ECO:0000256" key="3">
    <source>
        <dbReference type="ARBA" id="ARBA00022500"/>
    </source>
</evidence>
<dbReference type="AlphaFoldDB" id="A0A8J4IQG1"/>
<keyword evidence="6" id="KW-0732">Signal</keyword>
<name>A0A8J4IQG1_SPHME</name>
<evidence type="ECO:0000259" key="11">
    <source>
        <dbReference type="SMART" id="SM00199"/>
    </source>
</evidence>
<dbReference type="Pfam" id="PF00048">
    <property type="entry name" value="IL8"/>
    <property type="match status" value="1"/>
</dbReference>
<comment type="caution">
    <text evidence="12">The sequence shown here is derived from an EMBL/GenBank/DDBJ whole genome shotgun (WGS) entry which is preliminary data.</text>
</comment>
<dbReference type="PANTHER" id="PTHR12015:SF111">
    <property type="entry name" value="C-C MOTIF CHEMOKINE 17"/>
    <property type="match status" value="1"/>
</dbReference>
<dbReference type="InterPro" id="IPR039809">
    <property type="entry name" value="Chemokine_b/g/d"/>
</dbReference>
<keyword evidence="5 10" id="KW-0964">Secreted</keyword>
<feature type="non-terminal residue" evidence="12">
    <location>
        <position position="1"/>
    </location>
</feature>
<protein>
    <recommendedName>
        <fullName evidence="10">C-C motif chemokine</fullName>
    </recommendedName>
</protein>
<sequence>PALYTVSECCFSYIKSPLRLANLKGFYTTPKECFMPAIVFEIRNGTKFCTNPAMTWVEKAVERLQKRKRLRA</sequence>
<evidence type="ECO:0000256" key="7">
    <source>
        <dbReference type="ARBA" id="ARBA00023157"/>
    </source>
</evidence>
<dbReference type="PROSITE" id="PS00472">
    <property type="entry name" value="SMALL_CYTOKINES_CC"/>
    <property type="match status" value="1"/>
</dbReference>
<dbReference type="SMART" id="SM00199">
    <property type="entry name" value="SCY"/>
    <property type="match status" value="1"/>
</dbReference>
<dbReference type="GO" id="GO:0006955">
    <property type="term" value="P:immune response"/>
    <property type="evidence" value="ECO:0007669"/>
    <property type="project" value="InterPro"/>
</dbReference>
<keyword evidence="4 10" id="KW-0202">Cytokine</keyword>
<dbReference type="EMBL" id="VUKU01002763">
    <property type="protein sequence ID" value="KAF1456213.1"/>
    <property type="molecule type" value="Genomic_DNA"/>
</dbReference>
<keyword evidence="7" id="KW-1015">Disulfide bond</keyword>
<dbReference type="GO" id="GO:0005615">
    <property type="term" value="C:extracellular space"/>
    <property type="evidence" value="ECO:0007669"/>
    <property type="project" value="UniProtKB-KW"/>
</dbReference>
<evidence type="ECO:0000313" key="12">
    <source>
        <dbReference type="EMBL" id="KAF1456213.1"/>
    </source>
</evidence>
<dbReference type="GO" id="GO:0008009">
    <property type="term" value="F:chemokine activity"/>
    <property type="evidence" value="ECO:0007669"/>
    <property type="project" value="InterPro"/>
</dbReference>
<dbReference type="InterPro" id="IPR001811">
    <property type="entry name" value="Chemokine_IL8-like_dom"/>
</dbReference>
<keyword evidence="3 10" id="KW-0145">Chemotaxis</keyword>
<comment type="subcellular location">
    <subcellularLocation>
        <location evidence="1 10">Secreted</location>
    </subcellularLocation>
</comment>
<proteinExistence type="inferred from homology"/>
<evidence type="ECO:0000256" key="1">
    <source>
        <dbReference type="ARBA" id="ARBA00004613"/>
    </source>
</evidence>